<sequence>MTESIEIEKMTSNSRVDDLIKEYFKSERTYMLILQRLKEVHGVKRSLIWLKLRLKYLGLKRRGGYASDDTVRSAIARELRSSPQLFGYRAMWRHISIKYKLHVKR</sequence>
<evidence type="ECO:0000313" key="2">
    <source>
        <dbReference type="Proteomes" id="UP000007879"/>
    </source>
</evidence>
<dbReference type="KEGG" id="aqu:109586196"/>
<dbReference type="EnsemblMetazoa" id="XM_020002367.1">
    <property type="protein sequence ID" value="XP_019857926.1"/>
    <property type="gene ID" value="LOC109586196"/>
</dbReference>
<dbReference type="EnsemblMetazoa" id="Aqu2.1.18109_001">
    <property type="protein sequence ID" value="Aqu2.1.18109_001"/>
    <property type="gene ID" value="Aqu2.1.18109"/>
</dbReference>
<reference evidence="1" key="2">
    <citation type="submission" date="2017-05" db="UniProtKB">
        <authorList>
            <consortium name="EnsemblMetazoa"/>
        </authorList>
    </citation>
    <scope>IDENTIFICATION</scope>
</reference>
<evidence type="ECO:0000313" key="1">
    <source>
        <dbReference type="EnsemblMetazoa" id="Aqu2.1.18109_001"/>
    </source>
</evidence>
<dbReference type="STRING" id="400682.A0A1X7TT02"/>
<dbReference type="InParanoid" id="A0A1X7TT02"/>
<keyword evidence="2" id="KW-1185">Reference proteome</keyword>
<name>A0A1X7TT02_AMPQE</name>
<accession>A0A1X7TT02</accession>
<gene>
    <name evidence="1" type="primary">109586196</name>
</gene>
<organism evidence="1">
    <name type="scientific">Amphimedon queenslandica</name>
    <name type="common">Sponge</name>
    <dbReference type="NCBI Taxonomy" id="400682"/>
    <lineage>
        <taxon>Eukaryota</taxon>
        <taxon>Metazoa</taxon>
        <taxon>Porifera</taxon>
        <taxon>Demospongiae</taxon>
        <taxon>Heteroscleromorpha</taxon>
        <taxon>Haplosclerida</taxon>
        <taxon>Niphatidae</taxon>
        <taxon>Amphimedon</taxon>
    </lineage>
</organism>
<protein>
    <submittedName>
        <fullName evidence="1">Uncharacterized protein</fullName>
    </submittedName>
</protein>
<reference evidence="2" key="1">
    <citation type="journal article" date="2010" name="Nature">
        <title>The Amphimedon queenslandica genome and the evolution of animal complexity.</title>
        <authorList>
            <person name="Srivastava M."/>
            <person name="Simakov O."/>
            <person name="Chapman J."/>
            <person name="Fahey B."/>
            <person name="Gauthier M.E."/>
            <person name="Mitros T."/>
            <person name="Richards G.S."/>
            <person name="Conaco C."/>
            <person name="Dacre M."/>
            <person name="Hellsten U."/>
            <person name="Larroux C."/>
            <person name="Putnam N.H."/>
            <person name="Stanke M."/>
            <person name="Adamska M."/>
            <person name="Darling A."/>
            <person name="Degnan S.M."/>
            <person name="Oakley T.H."/>
            <person name="Plachetzki D.C."/>
            <person name="Zhai Y."/>
            <person name="Adamski M."/>
            <person name="Calcino A."/>
            <person name="Cummins S.F."/>
            <person name="Goodstein D.M."/>
            <person name="Harris C."/>
            <person name="Jackson D.J."/>
            <person name="Leys S.P."/>
            <person name="Shu S."/>
            <person name="Woodcroft B.J."/>
            <person name="Vervoort M."/>
            <person name="Kosik K.S."/>
            <person name="Manning G."/>
            <person name="Degnan B.M."/>
            <person name="Rokhsar D.S."/>
        </authorList>
    </citation>
    <scope>NUCLEOTIDE SEQUENCE [LARGE SCALE GENOMIC DNA]</scope>
</reference>
<proteinExistence type="predicted"/>
<dbReference type="AlphaFoldDB" id="A0A1X7TT02"/>
<dbReference type="Proteomes" id="UP000007879">
    <property type="component" value="Unassembled WGS sequence"/>
</dbReference>